<organism evidence="3 4">
    <name type="scientific">Actinobaculum suis</name>
    <dbReference type="NCBI Taxonomy" id="1657"/>
    <lineage>
        <taxon>Bacteria</taxon>
        <taxon>Bacillati</taxon>
        <taxon>Actinomycetota</taxon>
        <taxon>Actinomycetes</taxon>
        <taxon>Actinomycetales</taxon>
        <taxon>Actinomycetaceae</taxon>
        <taxon>Actinobaculum</taxon>
    </lineage>
</organism>
<feature type="transmembrane region" description="Helical" evidence="1">
    <location>
        <begin position="6"/>
        <end position="26"/>
    </location>
</feature>
<keyword evidence="4" id="KW-1185">Reference proteome</keyword>
<keyword evidence="1" id="KW-0812">Transmembrane</keyword>
<evidence type="ECO:0000256" key="1">
    <source>
        <dbReference type="SAM" id="Phobius"/>
    </source>
</evidence>
<dbReference type="AlphaFoldDB" id="A0A0K9EUV4"/>
<dbReference type="Proteomes" id="UP001273799">
    <property type="component" value="Unassembled WGS sequence"/>
</dbReference>
<feature type="transmembrane region" description="Helical" evidence="1">
    <location>
        <begin position="63"/>
        <end position="83"/>
    </location>
</feature>
<reference evidence="2" key="3">
    <citation type="submission" date="2023-10" db="EMBL/GenBank/DDBJ databases">
        <title>Whole Genome based description of the genera Actinobaculum and Actinotignum reveals a complex phylogenetic relationship within the species included in the genus Actinotignum.</title>
        <authorList>
            <person name="Jensen C.S."/>
            <person name="Dargis R."/>
            <person name="Kemp M."/>
            <person name="Christensen J.J."/>
        </authorList>
    </citation>
    <scope>NUCLEOTIDE SEQUENCE</scope>
    <source>
        <strain evidence="2">Actinobaculum_suis_CCUG19206T</strain>
    </source>
</reference>
<accession>A0A0K9EUV4</accession>
<evidence type="ECO:0000313" key="3">
    <source>
        <dbReference type="EMBL" id="SDE51547.1"/>
    </source>
</evidence>
<protein>
    <submittedName>
        <fullName evidence="2">SdpI family protein</fullName>
    </submittedName>
    <submittedName>
        <fullName evidence="3">SdpI/YhfL protein family protein</fullName>
    </submittedName>
</protein>
<reference evidence="3" key="2">
    <citation type="submission" date="2016-10" db="EMBL/GenBank/DDBJ databases">
        <authorList>
            <person name="de Groot N.N."/>
        </authorList>
    </citation>
    <scope>NUCLEOTIDE SEQUENCE [LARGE SCALE GENOMIC DNA]</scope>
    <source>
        <strain evidence="3">DSM 20639</strain>
    </source>
</reference>
<dbReference type="EMBL" id="JAWNFU010000006">
    <property type="protein sequence ID" value="MDY5154055.1"/>
    <property type="molecule type" value="Genomic_DNA"/>
</dbReference>
<dbReference type="PATRIC" id="fig|1657.3.peg.385"/>
<dbReference type="Pfam" id="PF13630">
    <property type="entry name" value="SdpI"/>
    <property type="match status" value="1"/>
</dbReference>
<feature type="transmembrane region" description="Helical" evidence="1">
    <location>
        <begin position="89"/>
        <end position="108"/>
    </location>
</feature>
<sequence length="124" mass="13606">MYQAIAIGLGLLVLATAIALLVLGGAMRKDKLPPNSWAGIRTKAAFNSKFEWYRIQRAGSLPITGLGIAYADSSILFVLQGIYYETISAFIPITVLTVQSIIGIIWTYRATQNTRTQDALKQEL</sequence>
<dbReference type="Proteomes" id="UP000182744">
    <property type="component" value="Unassembled WGS sequence"/>
</dbReference>
<proteinExistence type="predicted"/>
<gene>
    <name evidence="2" type="ORF">R6G71_08400</name>
    <name evidence="3" type="ORF">SAMN05421878_11159</name>
</gene>
<name>A0A0K9EUV4_9ACTO</name>
<dbReference type="InterPro" id="IPR025962">
    <property type="entry name" value="SdpI/YhfL"/>
</dbReference>
<dbReference type="RefSeq" id="WP_049619202.1">
    <property type="nucleotide sequence ID" value="NZ_FNAU01000011.1"/>
</dbReference>
<keyword evidence="1" id="KW-1133">Transmembrane helix</keyword>
<keyword evidence="1" id="KW-0472">Membrane</keyword>
<dbReference type="EMBL" id="FNAU01000011">
    <property type="protein sequence ID" value="SDE51547.1"/>
    <property type="molecule type" value="Genomic_DNA"/>
</dbReference>
<reference evidence="4" key="1">
    <citation type="submission" date="2016-10" db="EMBL/GenBank/DDBJ databases">
        <authorList>
            <person name="Varghese N."/>
        </authorList>
    </citation>
    <scope>NUCLEOTIDE SEQUENCE [LARGE SCALE GENOMIC DNA]</scope>
    <source>
        <strain evidence="4">DSM 20639</strain>
    </source>
</reference>
<evidence type="ECO:0000313" key="2">
    <source>
        <dbReference type="EMBL" id="MDY5154055.1"/>
    </source>
</evidence>
<evidence type="ECO:0000313" key="4">
    <source>
        <dbReference type="Proteomes" id="UP000182744"/>
    </source>
</evidence>